<dbReference type="SUPFAM" id="SSF53850">
    <property type="entry name" value="Periplasmic binding protein-like II"/>
    <property type="match status" value="1"/>
</dbReference>
<dbReference type="Gene3D" id="3.40.190.10">
    <property type="entry name" value="Periplasmic binding protein-like II"/>
    <property type="match status" value="2"/>
</dbReference>
<dbReference type="GO" id="GO:0006865">
    <property type="term" value="P:amino acid transport"/>
    <property type="evidence" value="ECO:0007669"/>
    <property type="project" value="TreeGrafter"/>
</dbReference>
<dbReference type="STRING" id="824.CGRAC_1520"/>
<evidence type="ECO:0000313" key="6">
    <source>
        <dbReference type="EMBL" id="EEV16355.1"/>
    </source>
</evidence>
<accession>C8PLP3</accession>
<dbReference type="InterPro" id="IPR051455">
    <property type="entry name" value="Bact_solute-bind_prot3"/>
</dbReference>
<evidence type="ECO:0000256" key="2">
    <source>
        <dbReference type="ARBA" id="ARBA00022448"/>
    </source>
</evidence>
<dbReference type="OrthoDB" id="9777941at2"/>
<feature type="domain" description="Solute-binding protein family 3/N-terminal" evidence="5">
    <location>
        <begin position="28"/>
        <end position="248"/>
    </location>
</feature>
<evidence type="ECO:0000313" key="7">
    <source>
        <dbReference type="Proteomes" id="UP000005709"/>
    </source>
</evidence>
<feature type="signal peptide" evidence="4">
    <location>
        <begin position="1"/>
        <end position="17"/>
    </location>
</feature>
<dbReference type="RefSeq" id="WP_005873331.1">
    <property type="nucleotide sequence ID" value="NZ_ACYG01000032.1"/>
</dbReference>
<gene>
    <name evidence="6" type="ORF">CAMGR0001_2053</name>
</gene>
<evidence type="ECO:0000256" key="1">
    <source>
        <dbReference type="ARBA" id="ARBA00010333"/>
    </source>
</evidence>
<dbReference type="SMART" id="SM00062">
    <property type="entry name" value="PBPb"/>
    <property type="match status" value="1"/>
</dbReference>
<dbReference type="eggNOG" id="COG0834">
    <property type="taxonomic scope" value="Bacteria"/>
</dbReference>
<keyword evidence="3 4" id="KW-0732">Signal</keyword>
<dbReference type="PANTHER" id="PTHR30085:SF6">
    <property type="entry name" value="ABC TRANSPORTER GLUTAMINE-BINDING PROTEIN GLNH"/>
    <property type="match status" value="1"/>
</dbReference>
<proteinExistence type="inferred from homology"/>
<dbReference type="EMBL" id="ACYG01000032">
    <property type="protein sequence ID" value="EEV16355.1"/>
    <property type="molecule type" value="Genomic_DNA"/>
</dbReference>
<dbReference type="Pfam" id="PF00497">
    <property type="entry name" value="SBP_bac_3"/>
    <property type="match status" value="1"/>
</dbReference>
<comment type="similarity">
    <text evidence="1">Belongs to the bacterial solute-binding protein 3 family.</text>
</comment>
<keyword evidence="7" id="KW-1185">Reference proteome</keyword>
<evidence type="ECO:0000256" key="4">
    <source>
        <dbReference type="SAM" id="SignalP"/>
    </source>
</evidence>
<name>C8PLP3_9BACT</name>
<dbReference type="PANTHER" id="PTHR30085">
    <property type="entry name" value="AMINO ACID ABC TRANSPORTER PERMEASE"/>
    <property type="match status" value="1"/>
</dbReference>
<dbReference type="InterPro" id="IPR001638">
    <property type="entry name" value="Solute-binding_3/MltF_N"/>
</dbReference>
<evidence type="ECO:0000256" key="3">
    <source>
        <dbReference type="ARBA" id="ARBA00022729"/>
    </source>
</evidence>
<comment type="caution">
    <text evidence="6">The sequence shown here is derived from an EMBL/GenBank/DDBJ whole genome shotgun (WGS) entry which is preliminary data.</text>
</comment>
<keyword evidence="2" id="KW-0813">Transport</keyword>
<protein>
    <submittedName>
        <fullName evidence="6">ABC transporter, substrate-binding protein, family 3</fullName>
    </submittedName>
</protein>
<evidence type="ECO:0000259" key="5">
    <source>
        <dbReference type="SMART" id="SM00062"/>
    </source>
</evidence>
<dbReference type="Proteomes" id="UP000005709">
    <property type="component" value="Unassembled WGS sequence"/>
</dbReference>
<dbReference type="AlphaFoldDB" id="C8PLP3"/>
<dbReference type="GO" id="GO:0030288">
    <property type="term" value="C:outer membrane-bounded periplasmic space"/>
    <property type="evidence" value="ECO:0007669"/>
    <property type="project" value="TreeGrafter"/>
</dbReference>
<sequence length="268" mass="29878">MKKSFFLILLSAIFVFANSLSEIKQSKVIRVGVYENEPPFSKSSEKGFEGFEVELANALAGKIFGNSGGRIELIPVTNEVRFPMLQNNQADMIIAAASITEERKGSVDFSMPYFTVNLGILTKKDSNIHKIGDLMGKKIGIIRKTTGEAYIKKDGGYNVSYCNDSVDCYRRLKSGEIDGYCNNNLFVMVYPIVDPAVEVNIKNLGDNVFLGVAVQKGNAELLEAINKGLIALSKEGFFKKAYEDTFESFYKGTVDKKYFLLDDLYSFF</sequence>
<feature type="chain" id="PRO_5002989296" evidence="4">
    <location>
        <begin position="18"/>
        <end position="268"/>
    </location>
</feature>
<reference evidence="6 7" key="1">
    <citation type="submission" date="2009-07" db="EMBL/GenBank/DDBJ databases">
        <authorList>
            <person name="Madupu R."/>
            <person name="Sebastian Y."/>
            <person name="Durkin A.S."/>
            <person name="Torralba M."/>
            <person name="Methe B."/>
            <person name="Sutton G.G."/>
            <person name="Strausberg R.L."/>
            <person name="Nelson K.E."/>
        </authorList>
    </citation>
    <scope>NUCLEOTIDE SEQUENCE [LARGE SCALE GENOMIC DNA]</scope>
    <source>
        <strain evidence="6 7">RM3268</strain>
    </source>
</reference>
<organism evidence="6 7">
    <name type="scientific">Campylobacter gracilis RM3268</name>
    <dbReference type="NCBI Taxonomy" id="553220"/>
    <lineage>
        <taxon>Bacteria</taxon>
        <taxon>Pseudomonadati</taxon>
        <taxon>Campylobacterota</taxon>
        <taxon>Epsilonproteobacteria</taxon>
        <taxon>Campylobacterales</taxon>
        <taxon>Campylobacteraceae</taxon>
        <taxon>Campylobacter</taxon>
    </lineage>
</organism>
<dbReference type="GO" id="GO:0005576">
    <property type="term" value="C:extracellular region"/>
    <property type="evidence" value="ECO:0007669"/>
    <property type="project" value="TreeGrafter"/>
</dbReference>